<sequence>MWWKKVKSYDKQILRNANLDPIPYAKDRLKVEFAKALLEPLPVSQTDLGDSVEFQAEAILLSVPQWQAIKTQLEEVSGLATQEQQAVIARIIATVEEAG</sequence>
<comment type="caution">
    <text evidence="1">The sequence shown here is derived from an EMBL/GenBank/DDBJ whole genome shotgun (WGS) entry which is preliminary data.</text>
</comment>
<reference evidence="1 2" key="1">
    <citation type="submission" date="2022-04" db="EMBL/GenBank/DDBJ databases">
        <title>Spirosoma sp. strain RP8 genome sequencing and assembly.</title>
        <authorList>
            <person name="Jung Y."/>
        </authorList>
    </citation>
    <scope>NUCLEOTIDE SEQUENCE [LARGE SCALE GENOMIC DNA]</scope>
    <source>
        <strain evidence="1 2">RP8</strain>
    </source>
</reference>
<keyword evidence="2" id="KW-1185">Reference proteome</keyword>
<dbReference type="RefSeq" id="WP_248478456.1">
    <property type="nucleotide sequence ID" value="NZ_JALPRF010000003.1"/>
</dbReference>
<protein>
    <submittedName>
        <fullName evidence="1">Uncharacterized protein</fullName>
    </submittedName>
</protein>
<organism evidence="1 2">
    <name type="scientific">Spirosoma liriopis</name>
    <dbReference type="NCBI Taxonomy" id="2937440"/>
    <lineage>
        <taxon>Bacteria</taxon>
        <taxon>Pseudomonadati</taxon>
        <taxon>Bacteroidota</taxon>
        <taxon>Cytophagia</taxon>
        <taxon>Cytophagales</taxon>
        <taxon>Cytophagaceae</taxon>
        <taxon>Spirosoma</taxon>
    </lineage>
</organism>
<dbReference type="EMBL" id="JALPRF010000003">
    <property type="protein sequence ID" value="MCK8493826.1"/>
    <property type="molecule type" value="Genomic_DNA"/>
</dbReference>
<proteinExistence type="predicted"/>
<name>A0ABT0HNS3_9BACT</name>
<accession>A0ABT0HNS3</accession>
<evidence type="ECO:0000313" key="1">
    <source>
        <dbReference type="EMBL" id="MCK8493826.1"/>
    </source>
</evidence>
<evidence type="ECO:0000313" key="2">
    <source>
        <dbReference type="Proteomes" id="UP001202180"/>
    </source>
</evidence>
<gene>
    <name evidence="1" type="ORF">M0L20_18310</name>
</gene>
<dbReference type="Proteomes" id="UP001202180">
    <property type="component" value="Unassembled WGS sequence"/>
</dbReference>